<evidence type="ECO:0000313" key="3">
    <source>
        <dbReference type="EnsemblMetazoa" id="ASIC021057-PA"/>
    </source>
</evidence>
<protein>
    <submittedName>
        <fullName evidence="2 3">Uncharacterized protein</fullName>
    </submittedName>
</protein>
<sequence>MTNTSTTPRVPHGGLLVPQRDTDRPPPLLCTDCRSSANNCSIQAELVDVPCAVREDLQNDDVEGWRRERVQLVLKLAQPWQQSYAR</sequence>
<dbReference type="Proteomes" id="UP000030765">
    <property type="component" value="Unassembled WGS sequence"/>
</dbReference>
<evidence type="ECO:0000313" key="2">
    <source>
        <dbReference type="EMBL" id="KFB52790.1"/>
    </source>
</evidence>
<evidence type="ECO:0000256" key="1">
    <source>
        <dbReference type="SAM" id="MobiDB-lite"/>
    </source>
</evidence>
<name>A0A084WRE6_ANOSI</name>
<reference evidence="2 4" key="1">
    <citation type="journal article" date="2014" name="BMC Genomics">
        <title>Genome sequence of Anopheles sinensis provides insight into genetics basis of mosquito competence for malaria parasites.</title>
        <authorList>
            <person name="Zhou D."/>
            <person name="Zhang D."/>
            <person name="Ding G."/>
            <person name="Shi L."/>
            <person name="Hou Q."/>
            <person name="Ye Y."/>
            <person name="Xu Y."/>
            <person name="Zhou H."/>
            <person name="Xiong C."/>
            <person name="Li S."/>
            <person name="Yu J."/>
            <person name="Hong S."/>
            <person name="Yu X."/>
            <person name="Zou P."/>
            <person name="Chen C."/>
            <person name="Chang X."/>
            <person name="Wang W."/>
            <person name="Lv Y."/>
            <person name="Sun Y."/>
            <person name="Ma L."/>
            <person name="Shen B."/>
            <person name="Zhu C."/>
        </authorList>
    </citation>
    <scope>NUCLEOTIDE SEQUENCE [LARGE SCALE GENOMIC DNA]</scope>
</reference>
<gene>
    <name evidence="2" type="ORF">ZHAS_00021057</name>
</gene>
<dbReference type="EnsemblMetazoa" id="ASIC021057-RA">
    <property type="protein sequence ID" value="ASIC021057-PA"/>
    <property type="gene ID" value="ASIC021057"/>
</dbReference>
<proteinExistence type="predicted"/>
<dbReference type="AlphaFoldDB" id="A0A084WRE6"/>
<evidence type="ECO:0000313" key="4">
    <source>
        <dbReference type="Proteomes" id="UP000030765"/>
    </source>
</evidence>
<reference evidence="3" key="2">
    <citation type="submission" date="2020-05" db="UniProtKB">
        <authorList>
            <consortium name="EnsemblMetazoa"/>
        </authorList>
    </citation>
    <scope>IDENTIFICATION</scope>
</reference>
<accession>A0A084WRE6</accession>
<organism evidence="2">
    <name type="scientific">Anopheles sinensis</name>
    <name type="common">Mosquito</name>
    <dbReference type="NCBI Taxonomy" id="74873"/>
    <lineage>
        <taxon>Eukaryota</taxon>
        <taxon>Metazoa</taxon>
        <taxon>Ecdysozoa</taxon>
        <taxon>Arthropoda</taxon>
        <taxon>Hexapoda</taxon>
        <taxon>Insecta</taxon>
        <taxon>Pterygota</taxon>
        <taxon>Neoptera</taxon>
        <taxon>Endopterygota</taxon>
        <taxon>Diptera</taxon>
        <taxon>Nematocera</taxon>
        <taxon>Culicoidea</taxon>
        <taxon>Culicidae</taxon>
        <taxon>Anophelinae</taxon>
        <taxon>Anopheles</taxon>
    </lineage>
</organism>
<keyword evidence="4" id="KW-1185">Reference proteome</keyword>
<dbReference type="EMBL" id="ATLV01026040">
    <property type="status" value="NOT_ANNOTATED_CDS"/>
    <property type="molecule type" value="Genomic_DNA"/>
</dbReference>
<feature type="region of interest" description="Disordered" evidence="1">
    <location>
        <begin position="1"/>
        <end position="23"/>
    </location>
</feature>
<dbReference type="EMBL" id="KE525405">
    <property type="protein sequence ID" value="KFB52790.1"/>
    <property type="molecule type" value="Genomic_DNA"/>
</dbReference>
<dbReference type="VEuPathDB" id="VectorBase:ASIC021057"/>